<keyword evidence="3" id="KW-1185">Reference proteome</keyword>
<dbReference type="InterPro" id="IPR009326">
    <property type="entry name" value="DUF984"/>
</dbReference>
<dbReference type="RefSeq" id="WP_345681077.1">
    <property type="nucleotide sequence ID" value="NZ_BAABHS010000066.1"/>
</dbReference>
<dbReference type="InterPro" id="IPR015947">
    <property type="entry name" value="PUA-like_sf"/>
</dbReference>
<feature type="domain" description="ASCH" evidence="1">
    <location>
        <begin position="10"/>
        <end position="136"/>
    </location>
</feature>
<evidence type="ECO:0000313" key="3">
    <source>
        <dbReference type="Proteomes" id="UP001500466"/>
    </source>
</evidence>
<gene>
    <name evidence="2" type="ORF">GCM10023205_82980</name>
</gene>
<organism evidence="2 3">
    <name type="scientific">Yinghuangia aomiensis</name>
    <dbReference type="NCBI Taxonomy" id="676205"/>
    <lineage>
        <taxon>Bacteria</taxon>
        <taxon>Bacillati</taxon>
        <taxon>Actinomycetota</taxon>
        <taxon>Actinomycetes</taxon>
        <taxon>Kitasatosporales</taxon>
        <taxon>Streptomycetaceae</taxon>
        <taxon>Yinghuangia</taxon>
    </lineage>
</organism>
<dbReference type="InterPro" id="IPR007374">
    <property type="entry name" value="ASCH_domain"/>
</dbReference>
<dbReference type="EMBL" id="BAABHS010000066">
    <property type="protein sequence ID" value="GAA4997136.1"/>
    <property type="molecule type" value="Genomic_DNA"/>
</dbReference>
<proteinExistence type="predicted"/>
<name>A0ABP9IHK1_9ACTN</name>
<comment type="caution">
    <text evidence="2">The sequence shown here is derived from an EMBL/GenBank/DDBJ whole genome shotgun (WGS) entry which is preliminary data.</text>
</comment>
<dbReference type="Proteomes" id="UP001500466">
    <property type="component" value="Unassembled WGS sequence"/>
</dbReference>
<evidence type="ECO:0000259" key="1">
    <source>
        <dbReference type="SMART" id="SM01022"/>
    </source>
</evidence>
<reference evidence="3" key="1">
    <citation type="journal article" date="2019" name="Int. J. Syst. Evol. Microbiol.">
        <title>The Global Catalogue of Microorganisms (GCM) 10K type strain sequencing project: providing services to taxonomists for standard genome sequencing and annotation.</title>
        <authorList>
            <consortium name="The Broad Institute Genomics Platform"/>
            <consortium name="The Broad Institute Genome Sequencing Center for Infectious Disease"/>
            <person name="Wu L."/>
            <person name="Ma J."/>
        </authorList>
    </citation>
    <scope>NUCLEOTIDE SEQUENCE [LARGE SCALE GENOMIC DNA]</scope>
    <source>
        <strain evidence="3">JCM 17986</strain>
    </source>
</reference>
<dbReference type="Gene3D" id="3.10.400.10">
    <property type="entry name" value="Sulfate adenylyltransferase"/>
    <property type="match status" value="1"/>
</dbReference>
<dbReference type="PANTHER" id="PTHR39203:SF1">
    <property type="entry name" value="CYTOPLASMIC PROTEIN"/>
    <property type="match status" value="1"/>
</dbReference>
<dbReference type="PIRSF" id="PIRSF021320">
    <property type="entry name" value="DUF984"/>
    <property type="match status" value="1"/>
</dbReference>
<sequence length="138" mass="15344">MTTPPRLLALGFPGPLRDRLVAAVLDGTKTATTGLVEDYAHEGEPLPCTGDRYTVVDSHNRPVAVVEVAEVRTLRLADVDWPHARDEGEGFASVAEWRTDHESFWHSDAMREAMDDPAFTVTDDTLVVTERFRLVEVL</sequence>
<dbReference type="Pfam" id="PF04266">
    <property type="entry name" value="ASCH"/>
    <property type="match status" value="1"/>
</dbReference>
<protein>
    <recommendedName>
        <fullName evidence="1">ASCH domain-containing protein</fullName>
    </recommendedName>
</protein>
<dbReference type="SMART" id="SM01022">
    <property type="entry name" value="ASCH"/>
    <property type="match status" value="1"/>
</dbReference>
<accession>A0ABP9IHK1</accession>
<evidence type="ECO:0000313" key="2">
    <source>
        <dbReference type="EMBL" id="GAA4997136.1"/>
    </source>
</evidence>
<dbReference type="PANTHER" id="PTHR39203">
    <property type="entry name" value="CYTOPLASMIC PROTEIN-RELATED"/>
    <property type="match status" value="1"/>
</dbReference>
<dbReference type="SUPFAM" id="SSF88697">
    <property type="entry name" value="PUA domain-like"/>
    <property type="match status" value="1"/>
</dbReference>